<evidence type="ECO:0000259" key="4">
    <source>
        <dbReference type="Pfam" id="PF05569"/>
    </source>
</evidence>
<dbReference type="InterPro" id="IPR027267">
    <property type="entry name" value="AH/BAR_dom_sf"/>
</dbReference>
<dbReference type="PANTHER" id="PTHR34978">
    <property type="entry name" value="POSSIBLE SENSOR-TRANSDUCER PROTEIN BLAR"/>
    <property type="match status" value="1"/>
</dbReference>
<organism evidence="5 6">
    <name type="scientific">Dyadobacter frigoris</name>
    <dbReference type="NCBI Taxonomy" id="2576211"/>
    <lineage>
        <taxon>Bacteria</taxon>
        <taxon>Pseudomonadati</taxon>
        <taxon>Bacteroidota</taxon>
        <taxon>Cytophagia</taxon>
        <taxon>Cytophagales</taxon>
        <taxon>Spirosomataceae</taxon>
        <taxon>Dyadobacter</taxon>
    </lineage>
</organism>
<accession>A0A4U6D249</accession>
<comment type="caution">
    <text evidence="5">The sequence shown here is derived from an EMBL/GenBank/DDBJ whole genome shotgun (WGS) entry which is preliminary data.</text>
</comment>
<dbReference type="Proteomes" id="UP000304900">
    <property type="component" value="Unassembled WGS sequence"/>
</dbReference>
<feature type="coiled-coil region" evidence="1">
    <location>
        <begin position="486"/>
        <end position="555"/>
    </location>
</feature>
<evidence type="ECO:0000313" key="5">
    <source>
        <dbReference type="EMBL" id="TKT91319.1"/>
    </source>
</evidence>
<protein>
    <recommendedName>
        <fullName evidence="4">Peptidase M56 domain-containing protein</fullName>
    </recommendedName>
</protein>
<dbReference type="InterPro" id="IPR008756">
    <property type="entry name" value="Peptidase_M56"/>
</dbReference>
<evidence type="ECO:0000256" key="2">
    <source>
        <dbReference type="SAM" id="MobiDB-lite"/>
    </source>
</evidence>
<evidence type="ECO:0000256" key="3">
    <source>
        <dbReference type="SAM" id="Phobius"/>
    </source>
</evidence>
<feature type="transmembrane region" description="Helical" evidence="3">
    <location>
        <begin position="20"/>
        <end position="41"/>
    </location>
</feature>
<dbReference type="AlphaFoldDB" id="A0A4U6D249"/>
<feature type="domain" description="Peptidase M56" evidence="4">
    <location>
        <begin position="72"/>
        <end position="285"/>
    </location>
</feature>
<keyword evidence="6" id="KW-1185">Reference proteome</keyword>
<keyword evidence="3" id="KW-0812">Transmembrane</keyword>
<feature type="transmembrane region" description="Helical" evidence="3">
    <location>
        <begin position="184"/>
        <end position="203"/>
    </location>
</feature>
<sequence length="624" mass="70108">MKSFFNLFSDALISSFGWMLVHSLWQGALLVLIASITLYLLRKSPAAVRYNVGILALSTQVISSLVTFSYYYFNATPKILSTALKTTTGNVADWKTLTYELSLTSKVQLWLTAHIQELVICWLIGAAVLVVRFLGGWIYTEYLRHNSRLVMNKEWRARFGVLTAKLKVYQSIELKESSKILTPMVIGTLQPVVLIPIGLLLGFPTAQIEAILAHELAHIRRHDYLINMLQSFIEVVFFFHPALWWLSERVRVEREHCCDDLAIEACGDRLSLAHALVGIAEFKTNHSLAMAFASKKPLLLQRVKRVLGVAPKSTRIFGGLPVTMLFIAALIGVSVYAVGQDTLKKKKAKAKTHQAASRQSRNVSVRDENGVVVDVEPEIDIEIPEINENINININEDFDESELPFMSDSLKSKMNEFHQKMAVLQKEMEPLQTRMNELQLEMEKRQFEMEHFDRDREKIDWKKDNANEIRQGLLEKRSNLLHPDVKSKTKLNETDLEKQLADFEQQIKAQEQVITKLNADLANNLKEAEKAGDPYREMEKEMDQLSGKMDEIGKNMGLASLGLKDLHPAPPRPAKAPRAPAAPKAASARRISVSIPPPPPPAAPKAAPVSPKAPLTPPPPPAKK</sequence>
<dbReference type="RefSeq" id="WP_137341179.1">
    <property type="nucleotide sequence ID" value="NZ_BSQH01000021.1"/>
</dbReference>
<name>A0A4U6D249_9BACT</name>
<keyword evidence="1" id="KW-0175">Coiled coil</keyword>
<feature type="compositionally biased region" description="Low complexity" evidence="2">
    <location>
        <begin position="576"/>
        <end position="594"/>
    </location>
</feature>
<keyword evidence="3" id="KW-1133">Transmembrane helix</keyword>
<feature type="compositionally biased region" description="Pro residues" evidence="2">
    <location>
        <begin position="614"/>
        <end position="624"/>
    </location>
</feature>
<dbReference type="CDD" id="cd07341">
    <property type="entry name" value="M56_BlaR1_MecR1_like"/>
    <property type="match status" value="1"/>
</dbReference>
<dbReference type="InterPro" id="IPR052173">
    <property type="entry name" value="Beta-lactam_resp_regulator"/>
</dbReference>
<dbReference type="EMBL" id="SZVO01000007">
    <property type="protein sequence ID" value="TKT91319.1"/>
    <property type="molecule type" value="Genomic_DNA"/>
</dbReference>
<dbReference type="SUPFAM" id="SSF103657">
    <property type="entry name" value="BAR/IMD domain-like"/>
    <property type="match status" value="1"/>
</dbReference>
<feature type="region of interest" description="Disordered" evidence="2">
    <location>
        <begin position="558"/>
        <end position="624"/>
    </location>
</feature>
<keyword evidence="3" id="KW-0472">Membrane</keyword>
<feature type="transmembrane region" description="Helical" evidence="3">
    <location>
        <begin position="53"/>
        <end position="73"/>
    </location>
</feature>
<gene>
    <name evidence="5" type="ORF">FDK13_16910</name>
</gene>
<feature type="transmembrane region" description="Helical" evidence="3">
    <location>
        <begin position="316"/>
        <end position="339"/>
    </location>
</feature>
<proteinExistence type="predicted"/>
<feature type="transmembrane region" description="Helical" evidence="3">
    <location>
        <begin position="109"/>
        <end position="134"/>
    </location>
</feature>
<evidence type="ECO:0000313" key="6">
    <source>
        <dbReference type="Proteomes" id="UP000304900"/>
    </source>
</evidence>
<dbReference type="Gene3D" id="1.20.120.330">
    <property type="entry name" value="Nucleotidyltransferases domain 2"/>
    <property type="match status" value="1"/>
</dbReference>
<dbReference type="Pfam" id="PF05569">
    <property type="entry name" value="Peptidase_M56"/>
    <property type="match status" value="1"/>
</dbReference>
<dbReference type="Gene3D" id="3.30.2010.10">
    <property type="entry name" value="Metalloproteases ('zincins'), catalytic domain"/>
    <property type="match status" value="1"/>
</dbReference>
<dbReference type="OrthoDB" id="15218at2"/>
<feature type="compositionally biased region" description="Low complexity" evidence="2">
    <location>
        <begin position="604"/>
        <end position="613"/>
    </location>
</feature>
<dbReference type="PANTHER" id="PTHR34978:SF3">
    <property type="entry name" value="SLR0241 PROTEIN"/>
    <property type="match status" value="1"/>
</dbReference>
<feature type="coiled-coil region" evidence="1">
    <location>
        <begin position="407"/>
        <end position="441"/>
    </location>
</feature>
<evidence type="ECO:0000256" key="1">
    <source>
        <dbReference type="SAM" id="Coils"/>
    </source>
</evidence>
<reference evidence="5 6" key="1">
    <citation type="submission" date="2019-05" db="EMBL/GenBank/DDBJ databases">
        <title>Dyadobacter AR-3-8 sp. nov., isolated from arctic soil.</title>
        <authorList>
            <person name="Chaudhary D.K."/>
        </authorList>
    </citation>
    <scope>NUCLEOTIDE SEQUENCE [LARGE SCALE GENOMIC DNA]</scope>
    <source>
        <strain evidence="5 6">AR-3-8</strain>
    </source>
</reference>
<feature type="transmembrane region" description="Helical" evidence="3">
    <location>
        <begin position="224"/>
        <end position="246"/>
    </location>
</feature>